<dbReference type="AlphaFoldDB" id="A0A8J2YPG6"/>
<dbReference type="PROSITE" id="PS00893">
    <property type="entry name" value="NUDIX_BOX"/>
    <property type="match status" value="1"/>
</dbReference>
<dbReference type="PANTHER" id="PTHR43046:SF14">
    <property type="entry name" value="MUTT_NUDIX FAMILY PROTEIN"/>
    <property type="match status" value="1"/>
</dbReference>
<evidence type="ECO:0000259" key="3">
    <source>
        <dbReference type="PROSITE" id="PS51462"/>
    </source>
</evidence>
<gene>
    <name evidence="4" type="ORF">GCM10011611_01530</name>
</gene>
<dbReference type="GO" id="GO:0016787">
    <property type="term" value="F:hydrolase activity"/>
    <property type="evidence" value="ECO:0007669"/>
    <property type="project" value="UniProtKB-KW"/>
</dbReference>
<dbReference type="InterPro" id="IPR015797">
    <property type="entry name" value="NUDIX_hydrolase-like_dom_sf"/>
</dbReference>
<reference evidence="4" key="2">
    <citation type="submission" date="2020-09" db="EMBL/GenBank/DDBJ databases">
        <authorList>
            <person name="Sun Q."/>
            <person name="Zhou Y."/>
        </authorList>
    </citation>
    <scope>NUCLEOTIDE SEQUENCE</scope>
    <source>
        <strain evidence="4">CGMCC 1.15725</strain>
    </source>
</reference>
<dbReference type="PANTHER" id="PTHR43046">
    <property type="entry name" value="GDP-MANNOSE MANNOSYL HYDROLASE"/>
    <property type="match status" value="1"/>
</dbReference>
<sequence>MNPEPRVGCGAAIVVDRRILLIRRRHPPEPGHWGLPGGKVDWLEPAATAVAREVREELGLGIRPERLLCLTDQIDAAAGTHWLAPVYLVDRFEGEPRLMEPEKHDAFDWFPLDALPEPLTLATRVALPALMAALD</sequence>
<organism evidence="4 5">
    <name type="scientific">Aliidongia dinghuensis</name>
    <dbReference type="NCBI Taxonomy" id="1867774"/>
    <lineage>
        <taxon>Bacteria</taxon>
        <taxon>Pseudomonadati</taxon>
        <taxon>Pseudomonadota</taxon>
        <taxon>Alphaproteobacteria</taxon>
        <taxon>Rhodospirillales</taxon>
        <taxon>Dongiaceae</taxon>
        <taxon>Aliidongia</taxon>
    </lineage>
</organism>
<evidence type="ECO:0000313" key="5">
    <source>
        <dbReference type="Proteomes" id="UP000646365"/>
    </source>
</evidence>
<feature type="domain" description="Nudix hydrolase" evidence="3">
    <location>
        <begin position="4"/>
        <end position="132"/>
    </location>
</feature>
<name>A0A8J2YPG6_9PROT</name>
<accession>A0A8J2YPG6</accession>
<evidence type="ECO:0000313" key="4">
    <source>
        <dbReference type="EMBL" id="GGE99629.1"/>
    </source>
</evidence>
<evidence type="ECO:0000256" key="1">
    <source>
        <dbReference type="ARBA" id="ARBA00001946"/>
    </source>
</evidence>
<dbReference type="InterPro" id="IPR000086">
    <property type="entry name" value="NUDIX_hydrolase_dom"/>
</dbReference>
<dbReference type="Pfam" id="PF00293">
    <property type="entry name" value="NUDIX"/>
    <property type="match status" value="1"/>
</dbReference>
<comment type="cofactor">
    <cofactor evidence="1">
        <name>Mg(2+)</name>
        <dbReference type="ChEBI" id="CHEBI:18420"/>
    </cofactor>
</comment>
<keyword evidence="5" id="KW-1185">Reference proteome</keyword>
<dbReference type="EMBL" id="BMJQ01000001">
    <property type="protein sequence ID" value="GGE99629.1"/>
    <property type="molecule type" value="Genomic_DNA"/>
</dbReference>
<dbReference type="InterPro" id="IPR020084">
    <property type="entry name" value="NUDIX_hydrolase_CS"/>
</dbReference>
<protein>
    <submittedName>
        <fullName evidence="4">DNA mismatch repair protein MutT</fullName>
    </submittedName>
</protein>
<dbReference type="SUPFAM" id="SSF55811">
    <property type="entry name" value="Nudix"/>
    <property type="match status" value="1"/>
</dbReference>
<comment type="caution">
    <text evidence="4">The sequence shown here is derived from an EMBL/GenBank/DDBJ whole genome shotgun (WGS) entry which is preliminary data.</text>
</comment>
<evidence type="ECO:0000256" key="2">
    <source>
        <dbReference type="ARBA" id="ARBA00022801"/>
    </source>
</evidence>
<reference evidence="4" key="1">
    <citation type="journal article" date="2014" name="Int. J. Syst. Evol. Microbiol.">
        <title>Complete genome sequence of Corynebacterium casei LMG S-19264T (=DSM 44701T), isolated from a smear-ripened cheese.</title>
        <authorList>
            <consortium name="US DOE Joint Genome Institute (JGI-PGF)"/>
            <person name="Walter F."/>
            <person name="Albersmeier A."/>
            <person name="Kalinowski J."/>
            <person name="Ruckert C."/>
        </authorList>
    </citation>
    <scope>NUCLEOTIDE SEQUENCE</scope>
    <source>
        <strain evidence="4">CGMCC 1.15725</strain>
    </source>
</reference>
<dbReference type="Gene3D" id="3.90.79.10">
    <property type="entry name" value="Nucleoside Triphosphate Pyrophosphohydrolase"/>
    <property type="match status" value="1"/>
</dbReference>
<dbReference type="Proteomes" id="UP000646365">
    <property type="component" value="Unassembled WGS sequence"/>
</dbReference>
<dbReference type="RefSeq" id="WP_189041418.1">
    <property type="nucleotide sequence ID" value="NZ_BMJQ01000001.1"/>
</dbReference>
<dbReference type="PROSITE" id="PS51462">
    <property type="entry name" value="NUDIX"/>
    <property type="match status" value="1"/>
</dbReference>
<keyword evidence="2" id="KW-0378">Hydrolase</keyword>
<proteinExistence type="predicted"/>